<evidence type="ECO:0000313" key="3">
    <source>
        <dbReference type="EMBL" id="SNR37588.1"/>
    </source>
</evidence>
<dbReference type="OrthoDB" id="9809788at2"/>
<feature type="chain" id="PRO_5012037150" evidence="1">
    <location>
        <begin position="20"/>
        <end position="295"/>
    </location>
</feature>
<dbReference type="Pfam" id="PF06904">
    <property type="entry name" value="Extensin-like_C"/>
    <property type="match status" value="1"/>
</dbReference>
<feature type="signal peptide" evidence="1">
    <location>
        <begin position="1"/>
        <end position="19"/>
    </location>
</feature>
<name>A0A238VTL6_9RHOB</name>
<dbReference type="EMBL" id="FZNN01000003">
    <property type="protein sequence ID" value="SNR37588.1"/>
    <property type="molecule type" value="Genomic_DNA"/>
</dbReference>
<organism evidence="3 4">
    <name type="scientific">Puniceibacterium sediminis</name>
    <dbReference type="NCBI Taxonomy" id="1608407"/>
    <lineage>
        <taxon>Bacteria</taxon>
        <taxon>Pseudomonadati</taxon>
        <taxon>Pseudomonadota</taxon>
        <taxon>Alphaproteobacteria</taxon>
        <taxon>Rhodobacterales</taxon>
        <taxon>Paracoccaceae</taxon>
        <taxon>Puniceibacterium</taxon>
    </lineage>
</organism>
<accession>A0A238VTL6</accession>
<dbReference type="AlphaFoldDB" id="A0A238VTL6"/>
<protein>
    <submittedName>
        <fullName evidence="3">Uncharacterized conserved protein</fullName>
    </submittedName>
</protein>
<dbReference type="InterPro" id="IPR009683">
    <property type="entry name" value="Extensin-like_C"/>
</dbReference>
<evidence type="ECO:0000313" key="4">
    <source>
        <dbReference type="Proteomes" id="UP000198417"/>
    </source>
</evidence>
<keyword evidence="4" id="KW-1185">Reference proteome</keyword>
<dbReference type="RefSeq" id="WP_089269457.1">
    <property type="nucleotide sequence ID" value="NZ_FZNN01000003.1"/>
</dbReference>
<dbReference type="Proteomes" id="UP000198417">
    <property type="component" value="Unassembled WGS sequence"/>
</dbReference>
<reference evidence="3 4" key="1">
    <citation type="submission" date="2017-06" db="EMBL/GenBank/DDBJ databases">
        <authorList>
            <person name="Kim H.J."/>
            <person name="Triplett B.A."/>
        </authorList>
    </citation>
    <scope>NUCLEOTIDE SEQUENCE [LARGE SCALE GENOMIC DNA]</scope>
    <source>
        <strain evidence="3 4">DSM 29052</strain>
    </source>
</reference>
<gene>
    <name evidence="3" type="ORF">SAMN06265370_103142</name>
</gene>
<sequence length="295" mass="31068">MRLIVKGFLALVLATSAFAESPDTSLRPVARLQNSIAPPSVATANVVLPRLSADSRPAARPGMPEVALIANSPRAAVGRNERLPDLAAPSASSLAVSRTLRPSLRPAAIVQAAMVQRKKQARGAVCGDPALQGESIGLVSGRLGGCGIKDAVRLRSVNGISLSQQALINCTTAKTLKRWVDTSLIPAVGSRGGGVARITVAAHYACRSRNNQKGARISEHGKGRAIDISGFRLRDGSRITVLKGWDTTQDGLLLRKLHKAACGPFGTVLGPGSDGFHRDHFHFDTAAYRSGSYCR</sequence>
<keyword evidence="1" id="KW-0732">Signal</keyword>
<proteinExistence type="predicted"/>
<feature type="domain" description="Extensin-like C-terminal" evidence="2">
    <location>
        <begin position="145"/>
        <end position="295"/>
    </location>
</feature>
<evidence type="ECO:0000256" key="1">
    <source>
        <dbReference type="SAM" id="SignalP"/>
    </source>
</evidence>
<evidence type="ECO:0000259" key="2">
    <source>
        <dbReference type="Pfam" id="PF06904"/>
    </source>
</evidence>